<keyword evidence="1" id="KW-1133">Transmembrane helix</keyword>
<accession>A0A1X9RPS6</accession>
<name>A0A1X9RPS6_9CHLO</name>
<evidence type="ECO:0000256" key="1">
    <source>
        <dbReference type="SAM" id="Phobius"/>
    </source>
</evidence>
<gene>
    <name evidence="2" type="primary">orf275</name>
</gene>
<geneLocation type="chloroplast" evidence="2"/>
<keyword evidence="1" id="KW-0812">Transmembrane</keyword>
<protein>
    <submittedName>
        <fullName evidence="2">Uncharacterized protein</fullName>
    </submittedName>
</protein>
<keyword evidence="1" id="KW-0472">Membrane</keyword>
<evidence type="ECO:0000313" key="2">
    <source>
        <dbReference type="EMBL" id="ARQ82169.1"/>
    </source>
</evidence>
<feature type="transmembrane region" description="Helical" evidence="1">
    <location>
        <begin position="248"/>
        <end position="266"/>
    </location>
</feature>
<sequence length="275" mass="32567">MFIYKTTLNAQCFIDLEKHYPSTNFKLVFLCPRMTLDIFFNNFLNLCLNITPFRFSLDHGLMDKKLRLGFDLQVLSEKPLYKKSNLVLKWNLLSFRPITPSRDLIYNTWLFRDIDANFLERYNMTSLHFYIGVGKNGYNCLLNTDLANIFLEQMTNRYFLVEAPLIKIYPRKSSKLLNKYSFSKDSKERFLFAQPPVQDTSNEVEITVKPNIKEELNSMKLDLTQIQIIKEPTLTLASISNTHSDHPINSLFLILLLIFMFLFRLYKYSRIKYIK</sequence>
<proteinExistence type="predicted"/>
<reference evidence="2" key="1">
    <citation type="journal article" date="2017" name="J. Phycol.">
        <title>Phylogenetic position of the coral symbiont Ostreobium (Ulvophyceae) inferred from chloroplast genome data.</title>
        <authorList>
            <person name="Verbruggen H."/>
            <person name="Marcelino V.R."/>
            <person name="Guiry M.D."/>
            <person name="Cremen M.C."/>
            <person name="Jackson C.J."/>
        </authorList>
    </citation>
    <scope>NUCLEOTIDE SEQUENCE</scope>
</reference>
<keyword evidence="2" id="KW-0150">Chloroplast</keyword>
<dbReference type="EMBL" id="KY509313">
    <property type="protein sequence ID" value="ARQ82169.1"/>
    <property type="molecule type" value="Genomic_DNA"/>
</dbReference>
<keyword evidence="2" id="KW-0934">Plastid</keyword>
<organism evidence="2">
    <name type="scientific">Avrainvillea mazei</name>
    <dbReference type="NCBI Taxonomy" id="381412"/>
    <lineage>
        <taxon>Eukaryota</taxon>
        <taxon>Viridiplantae</taxon>
        <taxon>Chlorophyta</taxon>
        <taxon>core chlorophytes</taxon>
        <taxon>Ulvophyceae</taxon>
        <taxon>TCBD clade</taxon>
        <taxon>Bryopsidales</taxon>
        <taxon>Halimedineae</taxon>
        <taxon>Dichotomosiphonaceae</taxon>
        <taxon>Avrainvillea</taxon>
    </lineage>
</organism>
<dbReference type="AlphaFoldDB" id="A0A1X9RPS6"/>